<dbReference type="EMBL" id="CP008889">
    <property type="protein sequence ID" value="AIF41326.1"/>
    <property type="molecule type" value="Genomic_DNA"/>
</dbReference>
<accession>A0A075JGJ3</accession>
<proteinExistence type="predicted"/>
<dbReference type="InterPro" id="IPR029044">
    <property type="entry name" value="Nucleotide-diphossugar_trans"/>
</dbReference>
<dbReference type="AlphaFoldDB" id="A0A075JGJ3"/>
<dbReference type="InterPro" id="IPR003329">
    <property type="entry name" value="Cytidylyl_trans"/>
</dbReference>
<reference evidence="1 2" key="1">
    <citation type="submission" date="2014-07" db="EMBL/GenBank/DDBJ databases">
        <title>Genome Sequencing of Dermacoccus nishinomiyaensis.</title>
        <authorList>
            <person name="Hong K.W."/>
            <person name="Chan K.G."/>
        </authorList>
    </citation>
    <scope>NUCLEOTIDE SEQUENCE [LARGE SCALE GENOMIC DNA]</scope>
    <source>
        <strain evidence="1 2">M25</strain>
    </source>
</reference>
<dbReference type="PANTHER" id="PTHR21485">
    <property type="entry name" value="HAD SUPERFAMILY MEMBERS CMAS AND KDSC"/>
    <property type="match status" value="1"/>
</dbReference>
<protein>
    <submittedName>
        <fullName evidence="1">Acylneuraminate cytidylyltransferase</fullName>
    </submittedName>
</protein>
<name>A0A075JGJ3_9MICO</name>
<keyword evidence="1" id="KW-0808">Transferase</keyword>
<dbReference type="SUPFAM" id="SSF53448">
    <property type="entry name" value="Nucleotide-diphospho-sugar transferases"/>
    <property type="match status" value="1"/>
</dbReference>
<dbReference type="Pfam" id="PF02348">
    <property type="entry name" value="CTP_transf_3"/>
    <property type="match status" value="1"/>
</dbReference>
<dbReference type="Proteomes" id="UP000027986">
    <property type="component" value="Chromosome"/>
</dbReference>
<dbReference type="HOGENOM" id="CLU_042930_1_1_11"/>
<keyword evidence="1" id="KW-0548">Nucleotidyltransferase</keyword>
<sequence>MANPTPAIIPARGGSKGIPRKNLKLLEGKPLIVWSIEQVLATRGLTPYVSTEDEEIADVARGAGAQVIERPDELAGDTTASEPVIEHAIEVITAEVGRPDQVMFLQATSPLRLPGTLARCLDEFAVTGADSMVGVVPAEIFMWRRVPHVEALYPYEARPRRQDLLPEQLRYRETGSLYLTRTEIYERHHNRLGGSIELFVMDPLEGIDIDAEHDFTLAESLWRRMGERDA</sequence>
<dbReference type="Gene3D" id="3.90.550.10">
    <property type="entry name" value="Spore Coat Polysaccharide Biosynthesis Protein SpsA, Chain A"/>
    <property type="match status" value="1"/>
</dbReference>
<keyword evidence="2" id="KW-1185">Reference proteome</keyword>
<dbReference type="InterPro" id="IPR050793">
    <property type="entry name" value="CMP-NeuNAc_synthase"/>
</dbReference>
<dbReference type="RefSeq" id="WP_038569044.1">
    <property type="nucleotide sequence ID" value="NZ_CP008889.1"/>
</dbReference>
<evidence type="ECO:0000313" key="2">
    <source>
        <dbReference type="Proteomes" id="UP000027986"/>
    </source>
</evidence>
<dbReference type="CDD" id="cd02513">
    <property type="entry name" value="CMP-NeuAc_Synthase"/>
    <property type="match status" value="1"/>
</dbReference>
<organism evidence="1 2">
    <name type="scientific">Dermacoccus nishinomiyaensis</name>
    <dbReference type="NCBI Taxonomy" id="1274"/>
    <lineage>
        <taxon>Bacteria</taxon>
        <taxon>Bacillati</taxon>
        <taxon>Actinomycetota</taxon>
        <taxon>Actinomycetes</taxon>
        <taxon>Micrococcales</taxon>
        <taxon>Dermacoccaceae</taxon>
        <taxon>Dermacoccus</taxon>
    </lineage>
</organism>
<gene>
    <name evidence="1" type="ORF">HX89_10670</name>
</gene>
<dbReference type="GeneID" id="41841572"/>
<dbReference type="GO" id="GO:0008781">
    <property type="term" value="F:N-acylneuraminate cytidylyltransferase activity"/>
    <property type="evidence" value="ECO:0007669"/>
    <property type="project" value="TreeGrafter"/>
</dbReference>
<dbReference type="eggNOG" id="COG1083">
    <property type="taxonomic scope" value="Bacteria"/>
</dbReference>
<dbReference type="OrthoDB" id="9805604at2"/>
<dbReference type="KEGG" id="dni:HX89_10670"/>
<dbReference type="PANTHER" id="PTHR21485:SF3">
    <property type="entry name" value="N-ACYLNEURAMINATE CYTIDYLYLTRANSFERASE"/>
    <property type="match status" value="1"/>
</dbReference>
<evidence type="ECO:0000313" key="1">
    <source>
        <dbReference type="EMBL" id="AIF41326.1"/>
    </source>
</evidence>